<dbReference type="EMBL" id="FUFA01000006">
    <property type="protein sequence ID" value="SPM37729.1"/>
    <property type="molecule type" value="Genomic_DNA"/>
</dbReference>
<evidence type="ECO:0000313" key="3">
    <source>
        <dbReference type="EMBL" id="SPM37729.1"/>
    </source>
</evidence>
<dbReference type="STRING" id="1841860.GCA_900157375_05581"/>
<sequence length="169" mass="18867">MAHTVTLDKFLLHATDGPSCVAIRHETPSPVLPPAGVEFRTVDGGDAKTLDALFDAFAKVWEFPPWFGGNYAAFDDFMRDLDNMTDKALEKPPARGYLTEVTNSHLLLIDEPEVFSWFANKMSFYRDYYRDELTPPAAFALLLSAPADKLHEVGERWLSVGVQVSDVDA</sequence>
<dbReference type="SUPFAM" id="SSF52038">
    <property type="entry name" value="Barstar-related"/>
    <property type="match status" value="1"/>
</dbReference>
<dbReference type="Pfam" id="PF01337">
    <property type="entry name" value="Barstar"/>
    <property type="match status" value="1"/>
</dbReference>
<protein>
    <recommendedName>
        <fullName evidence="2">Barstar (barnase inhibitor) domain-containing protein</fullName>
    </recommendedName>
</protein>
<feature type="domain" description="Barstar (barnase inhibitor)" evidence="2">
    <location>
        <begin position="38"/>
        <end position="135"/>
    </location>
</feature>
<keyword evidence="4" id="KW-1185">Reference proteome</keyword>
<reference evidence="3 4" key="1">
    <citation type="submission" date="2017-01" db="EMBL/GenBank/DDBJ databases">
        <authorList>
            <consortium name="Urmite Genomes"/>
        </authorList>
    </citation>
    <scope>NUCLEOTIDE SEQUENCE [LARGE SCALE GENOMIC DNA]</scope>
    <source>
        <strain evidence="3 4">AB57</strain>
    </source>
</reference>
<comment type="similarity">
    <text evidence="1">Belongs to the barstar family.</text>
</comment>
<dbReference type="Proteomes" id="UP000240988">
    <property type="component" value="Unassembled WGS sequence"/>
</dbReference>
<dbReference type="AlphaFoldDB" id="A0A2U3P1U6"/>
<organism evidence="3 4">
    <name type="scientific">Mycobacterium rhizamassiliense</name>
    <dbReference type="NCBI Taxonomy" id="1841860"/>
    <lineage>
        <taxon>Bacteria</taxon>
        <taxon>Bacillati</taxon>
        <taxon>Actinomycetota</taxon>
        <taxon>Actinomycetes</taxon>
        <taxon>Mycobacteriales</taxon>
        <taxon>Mycobacteriaceae</taxon>
        <taxon>Mycobacterium</taxon>
    </lineage>
</organism>
<name>A0A2U3P1U6_9MYCO</name>
<dbReference type="RefSeq" id="WP_077090215.1">
    <property type="nucleotide sequence ID" value="NZ_LT721901.1"/>
</dbReference>
<dbReference type="Gene3D" id="3.30.370.10">
    <property type="entry name" value="Barstar-like"/>
    <property type="match status" value="1"/>
</dbReference>
<dbReference type="InterPro" id="IPR000468">
    <property type="entry name" value="Barstar"/>
</dbReference>
<evidence type="ECO:0000256" key="1">
    <source>
        <dbReference type="ARBA" id="ARBA00006845"/>
    </source>
</evidence>
<evidence type="ECO:0000259" key="2">
    <source>
        <dbReference type="Pfam" id="PF01337"/>
    </source>
</evidence>
<proteinExistence type="inferred from homology"/>
<accession>A0A2U3P1U6</accession>
<gene>
    <name evidence="3" type="ORF">MRAB57_5578</name>
</gene>
<evidence type="ECO:0000313" key="4">
    <source>
        <dbReference type="Proteomes" id="UP000240988"/>
    </source>
</evidence>
<dbReference type="InterPro" id="IPR035905">
    <property type="entry name" value="Barstar-like_sf"/>
</dbReference>
<dbReference type="OrthoDB" id="5184890at2"/>